<proteinExistence type="predicted"/>
<sequence>MGGVVMRLVLGVVGGELGLCCLFGSLESKIQDSGLLSLLLLLTSKPLALREDPIPPYPQRHHNTYWLRCLRPFLIIVIIAVAVYCFSRFISLLALALPLLPLPLPYPILFRQPQIITIYGLGSTRASRLILLLVLLFDQTKSVRPPNFNGLLPTPSARCD</sequence>
<evidence type="ECO:0000313" key="3">
    <source>
        <dbReference type="Proteomes" id="UP001492380"/>
    </source>
</evidence>
<keyword evidence="3" id="KW-1185">Reference proteome</keyword>
<keyword evidence="1" id="KW-1133">Transmembrane helix</keyword>
<keyword evidence="1" id="KW-0472">Membrane</keyword>
<dbReference type="Proteomes" id="UP001492380">
    <property type="component" value="Unassembled WGS sequence"/>
</dbReference>
<dbReference type="EMBL" id="JBBWRZ010000006">
    <property type="protein sequence ID" value="KAK8234070.1"/>
    <property type="molecule type" value="Genomic_DNA"/>
</dbReference>
<keyword evidence="1" id="KW-0812">Transmembrane</keyword>
<feature type="transmembrane region" description="Helical" evidence="1">
    <location>
        <begin position="6"/>
        <end position="26"/>
    </location>
</feature>
<evidence type="ECO:0000313" key="2">
    <source>
        <dbReference type="EMBL" id="KAK8234070.1"/>
    </source>
</evidence>
<evidence type="ECO:0000256" key="1">
    <source>
        <dbReference type="SAM" id="Phobius"/>
    </source>
</evidence>
<reference evidence="2 3" key="1">
    <citation type="submission" date="2024-04" db="EMBL/GenBank/DDBJ databases">
        <title>Phyllosticta paracitricarpa is synonymous to the EU quarantine fungus P. citricarpa based on phylogenomic analyses.</title>
        <authorList>
            <consortium name="Lawrence Berkeley National Laboratory"/>
            <person name="Van Ingen-Buijs V.A."/>
            <person name="Van Westerhoven A.C."/>
            <person name="Haridas S."/>
            <person name="Skiadas P."/>
            <person name="Martin F."/>
            <person name="Groenewald J.Z."/>
            <person name="Crous P.W."/>
            <person name="Seidl M.F."/>
        </authorList>
    </citation>
    <scope>NUCLEOTIDE SEQUENCE [LARGE SCALE GENOMIC DNA]</scope>
    <source>
        <strain evidence="2 3">CBS 123374</strain>
    </source>
</reference>
<accession>A0ABR1YNK5</accession>
<feature type="transmembrane region" description="Helical" evidence="1">
    <location>
        <begin position="116"/>
        <end position="137"/>
    </location>
</feature>
<comment type="caution">
    <text evidence="2">The sequence shown here is derived from an EMBL/GenBank/DDBJ whole genome shotgun (WGS) entry which is preliminary data.</text>
</comment>
<name>A0ABR1YNK5_9PEZI</name>
<gene>
    <name evidence="2" type="ORF">HDK90DRAFT_288274</name>
</gene>
<protein>
    <submittedName>
        <fullName evidence="2">Uncharacterized protein</fullName>
    </submittedName>
</protein>
<feature type="transmembrane region" description="Helical" evidence="1">
    <location>
        <begin position="73"/>
        <end position="96"/>
    </location>
</feature>
<organism evidence="2 3">
    <name type="scientific">Phyllosticta capitalensis</name>
    <dbReference type="NCBI Taxonomy" id="121624"/>
    <lineage>
        <taxon>Eukaryota</taxon>
        <taxon>Fungi</taxon>
        <taxon>Dikarya</taxon>
        <taxon>Ascomycota</taxon>
        <taxon>Pezizomycotina</taxon>
        <taxon>Dothideomycetes</taxon>
        <taxon>Dothideomycetes incertae sedis</taxon>
        <taxon>Botryosphaeriales</taxon>
        <taxon>Phyllostictaceae</taxon>
        <taxon>Phyllosticta</taxon>
    </lineage>
</organism>